<dbReference type="Gene3D" id="3.40.960.10">
    <property type="entry name" value="VSR Endonuclease"/>
    <property type="match status" value="1"/>
</dbReference>
<dbReference type="EMBL" id="RQJX01000008">
    <property type="protein sequence ID" value="RQN08214.1"/>
    <property type="molecule type" value="Genomic_DNA"/>
</dbReference>
<name>A0A3N6YEH6_9ACTN</name>
<dbReference type="Proteomes" id="UP000275225">
    <property type="component" value="Unassembled WGS sequence"/>
</dbReference>
<keyword evidence="3" id="KW-1185">Reference proteome</keyword>
<accession>A0A3N6YEH6</accession>
<evidence type="ECO:0000313" key="3">
    <source>
        <dbReference type="Proteomes" id="UP000275225"/>
    </source>
</evidence>
<organism evidence="2 3">
    <name type="scientific">Aeromicrobium camelliae</name>
    <dbReference type="NCBI Taxonomy" id="1538144"/>
    <lineage>
        <taxon>Bacteria</taxon>
        <taxon>Bacillati</taxon>
        <taxon>Actinomycetota</taxon>
        <taxon>Actinomycetes</taxon>
        <taxon>Propionibacteriales</taxon>
        <taxon>Nocardioidaceae</taxon>
        <taxon>Aeromicrobium</taxon>
    </lineage>
</organism>
<gene>
    <name evidence="2" type="ORF">EHW97_07855</name>
</gene>
<dbReference type="InterPro" id="IPR011335">
    <property type="entry name" value="Restrct_endonuc-II-like"/>
</dbReference>
<evidence type="ECO:0000259" key="1">
    <source>
        <dbReference type="Pfam" id="PF04480"/>
    </source>
</evidence>
<sequence>MPAPRPLPPELAGRVFTRDEAMRAGITDAMLRGRRIVTEHEGVYRYASTTMTFALHVQAALAVAPPDAALSHLTALRWWGFELGPELPVHLATNTRHQRRRSGLVVHRYQGRLRPVLHRGVRTLGPKRTFVDVATVVSLGRLVEVGDWFVAQGLVDLVDLRSYVWESHLDGVRRARSAAVLVREGSASPRESQVRFLAVRAGLPEPELNVDIHDDAGRFLARGDLVYRRWKVLVEYDGWQHERDAVQRQRDHLRREALEAEGWRVIVVTVADLARPAYVAWRIDQALRARGYVGPGPRFAA</sequence>
<dbReference type="OrthoDB" id="3173471at2"/>
<reference evidence="2 3" key="1">
    <citation type="submission" date="2018-11" db="EMBL/GenBank/DDBJ databases">
        <authorList>
            <person name="Li F."/>
        </authorList>
    </citation>
    <scope>NUCLEOTIDE SEQUENCE [LARGE SCALE GENOMIC DNA]</scope>
    <source>
        <strain evidence="2 3">YS17T</strain>
    </source>
</reference>
<protein>
    <submittedName>
        <fullName evidence="2">DUF559 domain-containing protein</fullName>
    </submittedName>
</protein>
<feature type="domain" description="DUF559" evidence="1">
    <location>
        <begin position="224"/>
        <end position="268"/>
    </location>
</feature>
<proteinExistence type="predicted"/>
<dbReference type="RefSeq" id="WP_124236610.1">
    <property type="nucleotide sequence ID" value="NZ_JBHUFI010000006.1"/>
</dbReference>
<comment type="caution">
    <text evidence="2">The sequence shown here is derived from an EMBL/GenBank/DDBJ whole genome shotgun (WGS) entry which is preliminary data.</text>
</comment>
<evidence type="ECO:0000313" key="2">
    <source>
        <dbReference type="EMBL" id="RQN08214.1"/>
    </source>
</evidence>
<dbReference type="AlphaFoldDB" id="A0A3N6YEH6"/>
<dbReference type="Pfam" id="PF04480">
    <property type="entry name" value="DUF559"/>
    <property type="match status" value="1"/>
</dbReference>
<dbReference type="InterPro" id="IPR007569">
    <property type="entry name" value="DUF559"/>
</dbReference>
<dbReference type="SUPFAM" id="SSF52980">
    <property type="entry name" value="Restriction endonuclease-like"/>
    <property type="match status" value="1"/>
</dbReference>